<dbReference type="Pfam" id="PF13280">
    <property type="entry name" value="WYL"/>
    <property type="match status" value="1"/>
</dbReference>
<evidence type="ECO:0000256" key="2">
    <source>
        <dbReference type="ARBA" id="ARBA00023163"/>
    </source>
</evidence>
<dbReference type="RefSeq" id="WP_354639473.1">
    <property type="nucleotide sequence ID" value="NZ_CP159872.1"/>
</dbReference>
<dbReference type="InterPro" id="IPR026881">
    <property type="entry name" value="WYL_dom"/>
</dbReference>
<dbReference type="KEGG" id="kcm:ABWK59_09190"/>
<gene>
    <name evidence="5" type="ORF">ABWK59_09190</name>
</gene>
<dbReference type="GO" id="GO:0003700">
    <property type="term" value="F:DNA-binding transcription factor activity"/>
    <property type="evidence" value="ECO:0007669"/>
    <property type="project" value="InterPro"/>
</dbReference>
<dbReference type="AlphaFoldDB" id="A0AAU8JS19"/>
<reference evidence="5" key="1">
    <citation type="submission" date="2024-06" db="EMBL/GenBank/DDBJ databases">
        <title>The genome sequences of Kitasatospora sp. strain HUAS MG31.</title>
        <authorList>
            <person name="Mo P."/>
        </authorList>
    </citation>
    <scope>NUCLEOTIDE SEQUENCE</scope>
    <source>
        <strain evidence="5">HUAS MG31</strain>
    </source>
</reference>
<dbReference type="InterPro" id="IPR001034">
    <property type="entry name" value="DeoR_HTH"/>
</dbReference>
<organism evidence="5">
    <name type="scientific">Kitasatospora camelliae</name>
    <dbReference type="NCBI Taxonomy" id="3156397"/>
    <lineage>
        <taxon>Bacteria</taxon>
        <taxon>Bacillati</taxon>
        <taxon>Actinomycetota</taxon>
        <taxon>Actinomycetes</taxon>
        <taxon>Kitasatosporales</taxon>
        <taxon>Streptomycetaceae</taxon>
        <taxon>Kitasatospora</taxon>
    </lineage>
</organism>
<dbReference type="InterPro" id="IPR013196">
    <property type="entry name" value="HTH_11"/>
</dbReference>
<name>A0AAU8JS19_9ACTN</name>
<protein>
    <submittedName>
        <fullName evidence="5">WYL domain-containing protein</fullName>
    </submittedName>
</protein>
<proteinExistence type="predicted"/>
<dbReference type="Pfam" id="PF08279">
    <property type="entry name" value="HTH_11"/>
    <property type="match status" value="1"/>
</dbReference>
<evidence type="ECO:0000313" key="5">
    <source>
        <dbReference type="EMBL" id="XCM79088.1"/>
    </source>
</evidence>
<feature type="domain" description="HTH deoR-type" evidence="4">
    <location>
        <begin position="2"/>
        <end position="75"/>
    </location>
</feature>
<dbReference type="Pfam" id="PF25583">
    <property type="entry name" value="WCX"/>
    <property type="match status" value="1"/>
</dbReference>
<evidence type="ECO:0000256" key="1">
    <source>
        <dbReference type="ARBA" id="ARBA00023015"/>
    </source>
</evidence>
<dbReference type="InterPro" id="IPR051534">
    <property type="entry name" value="CBASS_pafABC_assoc_protein"/>
</dbReference>
<dbReference type="SUPFAM" id="SSF46785">
    <property type="entry name" value="Winged helix' DNA-binding domain"/>
    <property type="match status" value="1"/>
</dbReference>
<dbReference type="Gene3D" id="1.10.10.10">
    <property type="entry name" value="Winged helix-like DNA-binding domain superfamily/Winged helix DNA-binding domain"/>
    <property type="match status" value="1"/>
</dbReference>
<keyword evidence="2" id="KW-0804">Transcription</keyword>
<evidence type="ECO:0000259" key="4">
    <source>
        <dbReference type="PROSITE" id="PS51000"/>
    </source>
</evidence>
<dbReference type="InterPro" id="IPR057727">
    <property type="entry name" value="WCX_dom"/>
</dbReference>
<keyword evidence="1" id="KW-0805">Transcription regulation</keyword>
<dbReference type="PROSITE" id="PS51000">
    <property type="entry name" value="HTH_DEOR_2"/>
    <property type="match status" value="1"/>
</dbReference>
<dbReference type="PROSITE" id="PS52050">
    <property type="entry name" value="WYL"/>
    <property type="match status" value="1"/>
</dbReference>
<dbReference type="InterPro" id="IPR036390">
    <property type="entry name" value="WH_DNA-bd_sf"/>
</dbReference>
<feature type="region of interest" description="Disordered" evidence="3">
    <location>
        <begin position="191"/>
        <end position="215"/>
    </location>
</feature>
<dbReference type="PANTHER" id="PTHR34580:SF1">
    <property type="entry name" value="PROTEIN PAFC"/>
    <property type="match status" value="1"/>
</dbReference>
<dbReference type="EMBL" id="CP159872">
    <property type="protein sequence ID" value="XCM79088.1"/>
    <property type="molecule type" value="Genomic_DNA"/>
</dbReference>
<dbReference type="PANTHER" id="PTHR34580">
    <property type="match status" value="1"/>
</dbReference>
<accession>A0AAU8JS19</accession>
<sequence length="362" mass="38983">MRADRLLALLLLLQNRGRMTAPELAAELEVSVRTVYRDIEALGASGVPVLADRGPDGGYRLVDGYRTRLTGLTDAEAGSLFLAGLPGQAAELGLGPDLALAQLKLGAALPAEHVARARRIQERFHLDAPAWFREADPVPHLAAVAEAVWEQRRLRAGYRRWNGEEVRRELLPLGIVLKGGIWYLVAAAEPSGEPEGGPDGPGGPGGRDGRDGRDGRRVRTYRISRFLAVERLAAGFERPGGFRLAAHWEESARRLEEMRHQRTAVLRVSPRAVRLLPMKFGALGVRAVETAGEPDAEGWVEVRLAVESPAVAVGDLLGLGPEAELLGPPDLVRDFTAALTAMARRYGLVADAAAEGPERGDG</sequence>
<evidence type="ECO:0000256" key="3">
    <source>
        <dbReference type="SAM" id="MobiDB-lite"/>
    </source>
</evidence>
<feature type="compositionally biased region" description="Gly residues" evidence="3">
    <location>
        <begin position="194"/>
        <end position="206"/>
    </location>
</feature>
<dbReference type="InterPro" id="IPR036388">
    <property type="entry name" value="WH-like_DNA-bd_sf"/>
</dbReference>